<feature type="compositionally biased region" description="Basic and acidic residues" evidence="5">
    <location>
        <begin position="170"/>
        <end position="181"/>
    </location>
</feature>
<dbReference type="InterPro" id="IPR051756">
    <property type="entry name" value="Centrosomal_MT-associated"/>
</dbReference>
<feature type="compositionally biased region" description="Basic and acidic residues" evidence="5">
    <location>
        <begin position="521"/>
        <end position="538"/>
    </location>
</feature>
<feature type="compositionally biased region" description="Basic and acidic residues" evidence="5">
    <location>
        <begin position="555"/>
        <end position="589"/>
    </location>
</feature>
<feature type="compositionally biased region" description="Polar residues" evidence="5">
    <location>
        <begin position="540"/>
        <end position="554"/>
    </location>
</feature>
<dbReference type="OMA" id="INCNAVH"/>
<dbReference type="InterPro" id="IPR025925">
    <property type="entry name" value="PPC89_CLD"/>
</dbReference>
<feature type="compositionally biased region" description="Polar residues" evidence="5">
    <location>
        <begin position="875"/>
        <end position="886"/>
    </location>
</feature>
<feature type="compositionally biased region" description="Basic residues" evidence="5">
    <location>
        <begin position="689"/>
        <end position="698"/>
    </location>
</feature>
<evidence type="ECO:0000256" key="5">
    <source>
        <dbReference type="SAM" id="MobiDB-lite"/>
    </source>
</evidence>
<sequence length="898" mass="102077">MPDGSKPFLDAEPSITIPTDYNERDRIRLEQELERELNDLSFDDLPRTEDHTGTTDFRADRVTPNSKFEFFDKTPDSRSLSKHFKDFSMGPSEFTDNSIEIGLGKSLGTTGVGSLDFSARNARSASGQPLVSERDLASRLRSPASNSSISTDFRDIGGNTENRHSPIGANKDKSYEWKSQKIVETPQNKRTKQIEPNSGQSRIIDALQRIADDSADYDAGAERPRSSNDKRFASAKSPALARLKKSHGVQNRTDYQQRSKSDNELIKRQLDNHPSTSAPHAFKSTNALLRELGLDKNTNAYRRPEHSTNPTGTYPMTQSFRIPNLPDMSNLMTDVGHRSSQHNPISSIPISADDQAILLALRTLQDKVTYLESQNTSAHIRTQNLEAELRRTRDVLQAEQSRARELDEQLKKPRPDSALGSANEHADQLEELVEKQRMDHALERKKLENTIASLKAKIDLLERQMDADRVFTQNLGEERSEAIRALAQALSDIDNLKTENERLRQELETIRTMYKEKLLKERSKEAQDRVKNHVDKIRNTPKTTSTPRKVQIQDSSRRHADSGLEDTTRESFYDSEELARVQREIEAARNSRTSAKKKQSTSAASAPAPVKMVNKRIGTEPRKHKKTIEIQIDTKEKPKRRATIRKRRPVVIETEDEDESSVDSVYDEDSEEMEEDSESEEEVVVPVKGARKPKHKQSKWIDAVEYSEVPRPKSREYKISAPRRSGPKARVNAGVQKIIDNLARHNPSSCTICSRKHKHADEPIETDLDDTMLFPPRARINIEKDFIDEESIRPSMPPGVALTSVLTQLEDEFRHLKLQYHELIDTYESLDPGYGKRKRKAIADRLREVIEQLEAKADQIYALYDALEAVKDDPSQTPISRRQINRPSAPAGRPWLEV</sequence>
<evidence type="ECO:0000256" key="3">
    <source>
        <dbReference type="ARBA" id="ARBA00023212"/>
    </source>
</evidence>
<keyword evidence="4" id="KW-0175">Coiled coil</keyword>
<keyword evidence="2" id="KW-0963">Cytoplasm</keyword>
<dbReference type="Gene3D" id="1.20.58.90">
    <property type="match status" value="1"/>
</dbReference>
<feature type="domain" description="Cep57 centrosome microtubule-binding" evidence="6">
    <location>
        <begin position="791"/>
        <end position="865"/>
    </location>
</feature>
<name>A0A1U7LQV3_NEOID</name>
<dbReference type="InterPro" id="IPR024957">
    <property type="entry name" value="Cep57_MT-bd_dom"/>
</dbReference>
<feature type="coiled-coil region" evidence="4">
    <location>
        <begin position="806"/>
        <end position="870"/>
    </location>
</feature>
<feature type="compositionally biased region" description="Basic and acidic residues" evidence="5">
    <location>
        <begin position="220"/>
        <end position="232"/>
    </location>
</feature>
<feature type="region of interest" description="Disordered" evidence="5">
    <location>
        <begin position="1"/>
        <end position="23"/>
    </location>
</feature>
<feature type="region of interest" description="Disordered" evidence="5">
    <location>
        <begin position="215"/>
        <end position="239"/>
    </location>
</feature>
<dbReference type="PANTHER" id="PTHR19336">
    <property type="entry name" value="UNCHARACTERIZED DUF1167"/>
    <property type="match status" value="1"/>
</dbReference>
<dbReference type="STRING" id="1198029.A0A1U7LQV3"/>
<feature type="region of interest" description="Disordered" evidence="5">
    <location>
        <begin position="653"/>
        <end position="699"/>
    </location>
</feature>
<dbReference type="GO" id="GO:0008017">
    <property type="term" value="F:microtubule binding"/>
    <property type="evidence" value="ECO:0007669"/>
    <property type="project" value="InterPro"/>
</dbReference>
<dbReference type="GO" id="GO:0005815">
    <property type="term" value="C:microtubule organizing center"/>
    <property type="evidence" value="ECO:0007669"/>
    <property type="project" value="UniProtKB-SubCell"/>
</dbReference>
<evidence type="ECO:0000313" key="8">
    <source>
        <dbReference type="EMBL" id="OLL25008.1"/>
    </source>
</evidence>
<feature type="compositionally biased region" description="Acidic residues" evidence="5">
    <location>
        <begin position="653"/>
        <end position="683"/>
    </location>
</feature>
<comment type="subcellular location">
    <subcellularLocation>
        <location evidence="1">Cytoplasm</location>
        <location evidence="1">Cytoskeleton</location>
        <location evidence="1">Microtubule organizing center</location>
    </subcellularLocation>
</comment>
<keyword evidence="9" id="KW-1185">Reference proteome</keyword>
<organism evidence="8 9">
    <name type="scientific">Neolecta irregularis (strain DAH-3)</name>
    <dbReference type="NCBI Taxonomy" id="1198029"/>
    <lineage>
        <taxon>Eukaryota</taxon>
        <taxon>Fungi</taxon>
        <taxon>Dikarya</taxon>
        <taxon>Ascomycota</taxon>
        <taxon>Taphrinomycotina</taxon>
        <taxon>Neolectales</taxon>
        <taxon>Neolectaceae</taxon>
        <taxon>Neolecta</taxon>
    </lineage>
</organism>
<feature type="compositionally biased region" description="Low complexity" evidence="5">
    <location>
        <begin position="600"/>
        <end position="609"/>
    </location>
</feature>
<proteinExistence type="predicted"/>
<dbReference type="AlphaFoldDB" id="A0A1U7LQV3"/>
<dbReference type="Pfam" id="PF14197">
    <property type="entry name" value="Cep57_CLD_2"/>
    <property type="match status" value="1"/>
</dbReference>
<keyword evidence="3" id="KW-0206">Cytoskeleton</keyword>
<feature type="region of interest" description="Disordered" evidence="5">
    <location>
        <begin position="37"/>
        <end position="59"/>
    </location>
</feature>
<evidence type="ECO:0000256" key="2">
    <source>
        <dbReference type="ARBA" id="ARBA00022490"/>
    </source>
</evidence>
<feature type="region of interest" description="Disordered" evidence="5">
    <location>
        <begin position="244"/>
        <end position="263"/>
    </location>
</feature>
<accession>A0A1U7LQV3</accession>
<evidence type="ECO:0000256" key="4">
    <source>
        <dbReference type="SAM" id="Coils"/>
    </source>
</evidence>
<feature type="region of interest" description="Disordered" evidence="5">
    <location>
        <begin position="122"/>
        <end position="202"/>
    </location>
</feature>
<feature type="region of interest" description="Disordered" evidence="5">
    <location>
        <begin position="521"/>
        <end position="610"/>
    </location>
</feature>
<feature type="region of interest" description="Disordered" evidence="5">
    <location>
        <begin position="873"/>
        <end position="898"/>
    </location>
</feature>
<dbReference type="Pfam" id="PF06657">
    <property type="entry name" value="Cep57_MT_bd"/>
    <property type="match status" value="1"/>
</dbReference>
<evidence type="ECO:0000259" key="7">
    <source>
        <dbReference type="Pfam" id="PF14197"/>
    </source>
</evidence>
<dbReference type="OrthoDB" id="76453at2759"/>
<comment type="caution">
    <text evidence="8">The sequence shown here is derived from an EMBL/GenBank/DDBJ whole genome shotgun (WGS) entry which is preliminary data.</text>
</comment>
<dbReference type="EMBL" id="LXFE01000515">
    <property type="protein sequence ID" value="OLL25008.1"/>
    <property type="molecule type" value="Genomic_DNA"/>
</dbReference>
<feature type="region of interest" description="Disordered" evidence="5">
    <location>
        <begin position="401"/>
        <end position="424"/>
    </location>
</feature>
<evidence type="ECO:0000313" key="9">
    <source>
        <dbReference type="Proteomes" id="UP000186594"/>
    </source>
</evidence>
<feature type="compositionally biased region" description="Basic and acidic residues" evidence="5">
    <location>
        <begin position="401"/>
        <end position="415"/>
    </location>
</feature>
<protein>
    <submittedName>
        <fullName evidence="8">Spindle pole body protein ppc89</fullName>
    </submittedName>
</protein>
<dbReference type="PANTHER" id="PTHR19336:SF9">
    <property type="entry name" value="SPINDLE POLE BODY PROTEIN PPC89"/>
    <property type="match status" value="1"/>
</dbReference>
<reference evidence="8 9" key="1">
    <citation type="submission" date="2016-04" db="EMBL/GenBank/DDBJ databases">
        <title>Evolutionary innovation and constraint leading to complex multicellularity in the Ascomycota.</title>
        <authorList>
            <person name="Cisse O."/>
            <person name="Nguyen A."/>
            <person name="Hewitt D.A."/>
            <person name="Jedd G."/>
            <person name="Stajich J.E."/>
        </authorList>
    </citation>
    <scope>NUCLEOTIDE SEQUENCE [LARGE SCALE GENOMIC DNA]</scope>
    <source>
        <strain evidence="8 9">DAH-3</strain>
    </source>
</reference>
<evidence type="ECO:0000259" key="6">
    <source>
        <dbReference type="Pfam" id="PF06657"/>
    </source>
</evidence>
<dbReference type="Proteomes" id="UP000186594">
    <property type="component" value="Unassembled WGS sequence"/>
</dbReference>
<evidence type="ECO:0000256" key="1">
    <source>
        <dbReference type="ARBA" id="ARBA00004267"/>
    </source>
</evidence>
<gene>
    <name evidence="8" type="ORF">NEOLI_000114</name>
</gene>
<feature type="domain" description="PPC89 centrosome localisation" evidence="7">
    <location>
        <begin position="447"/>
        <end position="511"/>
    </location>
</feature>